<dbReference type="AlphaFoldDB" id="A0A1F6D8Q2"/>
<evidence type="ECO:0000313" key="2">
    <source>
        <dbReference type="Proteomes" id="UP000177958"/>
    </source>
</evidence>
<sequence>MLNTTYAKVLLGTFVLLISAFGVAYADHAWGKYHWDLSTVDTLANPLELGDNLSSSWQESLVGASSDWNNSVLKNQVAAGTSNANCDPTLGQVEVCNGAYGDNGWLGIAQIWVYRGKDGHIAQAIVKLNDTYFSLPAYDTSAWKDLVVCQEVGHTFGLGHQDENFTNANLGTCMDYTNDPDGSLYGQLNNEHPNQHDYDMLSSIYGHLNGTGDGTPGSGKGSGKGKPANVGTVTLNTPAEWGLAVAQDAQGRDSLYVRHLGSGVDVITHVLWAE</sequence>
<comment type="caution">
    <text evidence="1">The sequence shown here is derived from an EMBL/GenBank/DDBJ whole genome shotgun (WGS) entry which is preliminary data.</text>
</comment>
<dbReference type="Proteomes" id="UP000177958">
    <property type="component" value="Unassembled WGS sequence"/>
</dbReference>
<gene>
    <name evidence="1" type="ORF">A2853_04085</name>
</gene>
<dbReference type="SUPFAM" id="SSF55486">
    <property type="entry name" value="Metalloproteases ('zincins'), catalytic domain"/>
    <property type="match status" value="1"/>
</dbReference>
<dbReference type="EMBL" id="MFKX01000011">
    <property type="protein sequence ID" value="OGG57808.1"/>
    <property type="molecule type" value="Genomic_DNA"/>
</dbReference>
<dbReference type="GO" id="GO:0008237">
    <property type="term" value="F:metallopeptidase activity"/>
    <property type="evidence" value="ECO:0007669"/>
    <property type="project" value="InterPro"/>
</dbReference>
<organism evidence="1 2">
    <name type="scientific">Candidatus Kaiserbacteria bacterium RIFCSPHIGHO2_01_FULL_55_17</name>
    <dbReference type="NCBI Taxonomy" id="1798484"/>
    <lineage>
        <taxon>Bacteria</taxon>
        <taxon>Candidatus Kaiseribacteriota</taxon>
    </lineage>
</organism>
<dbReference type="InterPro" id="IPR024079">
    <property type="entry name" value="MetalloPept_cat_dom_sf"/>
</dbReference>
<accession>A0A1F6D8Q2</accession>
<evidence type="ECO:0008006" key="3">
    <source>
        <dbReference type="Google" id="ProtNLM"/>
    </source>
</evidence>
<protein>
    <recommendedName>
        <fullName evidence="3">Peptidase M10 metallopeptidase domain-containing protein</fullName>
    </recommendedName>
</protein>
<dbReference type="Gene3D" id="3.40.390.10">
    <property type="entry name" value="Collagenase (Catalytic Domain)"/>
    <property type="match status" value="1"/>
</dbReference>
<evidence type="ECO:0000313" key="1">
    <source>
        <dbReference type="EMBL" id="OGG57808.1"/>
    </source>
</evidence>
<name>A0A1F6D8Q2_9BACT</name>
<reference evidence="1 2" key="1">
    <citation type="journal article" date="2016" name="Nat. Commun.">
        <title>Thousands of microbial genomes shed light on interconnected biogeochemical processes in an aquifer system.</title>
        <authorList>
            <person name="Anantharaman K."/>
            <person name="Brown C.T."/>
            <person name="Hug L.A."/>
            <person name="Sharon I."/>
            <person name="Castelle C.J."/>
            <person name="Probst A.J."/>
            <person name="Thomas B.C."/>
            <person name="Singh A."/>
            <person name="Wilkins M.J."/>
            <person name="Karaoz U."/>
            <person name="Brodie E.L."/>
            <person name="Williams K.H."/>
            <person name="Hubbard S.S."/>
            <person name="Banfield J.F."/>
        </authorList>
    </citation>
    <scope>NUCLEOTIDE SEQUENCE [LARGE SCALE GENOMIC DNA]</scope>
</reference>
<proteinExistence type="predicted"/>